<keyword evidence="1" id="KW-1133">Transmembrane helix</keyword>
<proteinExistence type="predicted"/>
<dbReference type="OrthoDB" id="7868860at2759"/>
<feature type="transmembrane region" description="Helical" evidence="1">
    <location>
        <begin position="79"/>
        <end position="102"/>
    </location>
</feature>
<sequence>MGIPTIKKCCCCELKWGALIASIVDLILVAAVAFDCKHFASSGSAMEIVWIVILVIHIAHIVGCILVMVSICKPNKNLVICYLITGIIRFILDIIVLIYFIIKTEFEYVITICLILAGIGLAVYFWIIIYSWYKKLGGSTPVD</sequence>
<feature type="transmembrane region" description="Helical" evidence="1">
    <location>
        <begin position="108"/>
        <end position="133"/>
    </location>
</feature>
<keyword evidence="1" id="KW-0812">Transmembrane</keyword>
<protein>
    <submittedName>
        <fullName evidence="2">Uncharacterized protein LOC108051330 isoform X2</fullName>
    </submittedName>
</protein>
<accession>A0A6P4FG37</accession>
<dbReference type="AlphaFoldDB" id="A0A6P4FG37"/>
<evidence type="ECO:0000313" key="2">
    <source>
        <dbReference type="RefSeq" id="XP_016988897.1"/>
    </source>
</evidence>
<keyword evidence="1" id="KW-0472">Membrane</keyword>
<feature type="transmembrane region" description="Helical" evidence="1">
    <location>
        <begin position="49"/>
        <end position="72"/>
    </location>
</feature>
<organism evidence="2">
    <name type="scientific">Drosophila rhopaloa</name>
    <name type="common">Fruit fly</name>
    <dbReference type="NCBI Taxonomy" id="1041015"/>
    <lineage>
        <taxon>Eukaryota</taxon>
        <taxon>Metazoa</taxon>
        <taxon>Ecdysozoa</taxon>
        <taxon>Arthropoda</taxon>
        <taxon>Hexapoda</taxon>
        <taxon>Insecta</taxon>
        <taxon>Pterygota</taxon>
        <taxon>Neoptera</taxon>
        <taxon>Endopterygota</taxon>
        <taxon>Diptera</taxon>
        <taxon>Brachycera</taxon>
        <taxon>Muscomorpha</taxon>
        <taxon>Ephydroidea</taxon>
        <taxon>Drosophilidae</taxon>
        <taxon>Drosophila</taxon>
        <taxon>Sophophora</taxon>
    </lineage>
</organism>
<feature type="transmembrane region" description="Helical" evidence="1">
    <location>
        <begin position="16"/>
        <end position="34"/>
    </location>
</feature>
<evidence type="ECO:0000256" key="1">
    <source>
        <dbReference type="SAM" id="Phobius"/>
    </source>
</evidence>
<dbReference type="RefSeq" id="XP_016988897.1">
    <property type="nucleotide sequence ID" value="XM_017133408.1"/>
</dbReference>
<gene>
    <name evidence="2" type="primary">LOC108051330</name>
</gene>
<reference evidence="2" key="1">
    <citation type="submission" date="2025-08" db="UniProtKB">
        <authorList>
            <consortium name="RefSeq"/>
        </authorList>
    </citation>
    <scope>IDENTIFICATION</scope>
</reference>
<name>A0A6P4FG37_DRORH</name>